<keyword evidence="2" id="KW-0812">Transmembrane</keyword>
<evidence type="ECO:0000313" key="4">
    <source>
        <dbReference type="Proteomes" id="UP000054564"/>
    </source>
</evidence>
<reference evidence="4" key="1">
    <citation type="submission" date="2014-03" db="EMBL/GenBank/DDBJ databases">
        <title>The Genome Sequence of Puccinia striiformis f. sp. tritici PST-78.</title>
        <authorList>
            <consortium name="The Broad Institute Genome Sequencing Platform"/>
            <person name="Cuomo C."/>
            <person name="Hulbert S."/>
            <person name="Chen X."/>
            <person name="Walker B."/>
            <person name="Young S.K."/>
            <person name="Zeng Q."/>
            <person name="Gargeya S."/>
            <person name="Fitzgerald M."/>
            <person name="Haas B."/>
            <person name="Abouelleil A."/>
            <person name="Alvarado L."/>
            <person name="Arachchi H.M."/>
            <person name="Berlin A.M."/>
            <person name="Chapman S.B."/>
            <person name="Goldberg J."/>
            <person name="Griggs A."/>
            <person name="Gujja S."/>
            <person name="Hansen M."/>
            <person name="Howarth C."/>
            <person name="Imamovic A."/>
            <person name="Larimer J."/>
            <person name="McCowan C."/>
            <person name="Montmayeur A."/>
            <person name="Murphy C."/>
            <person name="Neiman D."/>
            <person name="Pearson M."/>
            <person name="Priest M."/>
            <person name="Roberts A."/>
            <person name="Saif S."/>
            <person name="Shea T."/>
            <person name="Sisk P."/>
            <person name="Sykes S."/>
            <person name="Wortman J."/>
            <person name="Nusbaum C."/>
            <person name="Birren B."/>
        </authorList>
    </citation>
    <scope>NUCLEOTIDE SEQUENCE [LARGE SCALE GENOMIC DNA]</scope>
    <source>
        <strain evidence="4">race PST-78</strain>
    </source>
</reference>
<keyword evidence="2" id="KW-1133">Transmembrane helix</keyword>
<comment type="caution">
    <text evidence="3">The sequence shown here is derived from an EMBL/GenBank/DDBJ whole genome shotgun (WGS) entry which is preliminary data.</text>
</comment>
<protein>
    <submittedName>
        <fullName evidence="3">Uncharacterized protein</fullName>
    </submittedName>
</protein>
<evidence type="ECO:0000313" key="3">
    <source>
        <dbReference type="EMBL" id="KNF01842.1"/>
    </source>
</evidence>
<feature type="transmembrane region" description="Helical" evidence="2">
    <location>
        <begin position="59"/>
        <end position="82"/>
    </location>
</feature>
<evidence type="ECO:0000256" key="1">
    <source>
        <dbReference type="SAM" id="MobiDB-lite"/>
    </source>
</evidence>
<accession>A0A0L0VRK1</accession>
<keyword evidence="2" id="KW-0472">Membrane</keyword>
<keyword evidence="4" id="KW-1185">Reference proteome</keyword>
<proteinExistence type="predicted"/>
<gene>
    <name evidence="3" type="ORF">PSTG_04961</name>
</gene>
<feature type="region of interest" description="Disordered" evidence="1">
    <location>
        <begin position="1"/>
        <end position="27"/>
    </location>
</feature>
<evidence type="ECO:0000256" key="2">
    <source>
        <dbReference type="SAM" id="Phobius"/>
    </source>
</evidence>
<sequence length="119" mass="12943">MKANDRLCRRESVPRASRPSRISEDHHPAPTLVLFNHRVRLLTDRVTQHHHLLKPIMKCVVLVAALGGAAFASLAGAMSVIIEAKEVKPAVPGEAPNAVMTEHKVCGYCMGNGCRMCGH</sequence>
<organism evidence="3 4">
    <name type="scientific">Puccinia striiformis f. sp. tritici PST-78</name>
    <dbReference type="NCBI Taxonomy" id="1165861"/>
    <lineage>
        <taxon>Eukaryota</taxon>
        <taxon>Fungi</taxon>
        <taxon>Dikarya</taxon>
        <taxon>Basidiomycota</taxon>
        <taxon>Pucciniomycotina</taxon>
        <taxon>Pucciniomycetes</taxon>
        <taxon>Pucciniales</taxon>
        <taxon>Pucciniaceae</taxon>
        <taxon>Puccinia</taxon>
    </lineage>
</organism>
<name>A0A0L0VRK1_9BASI</name>
<dbReference type="AlphaFoldDB" id="A0A0L0VRK1"/>
<dbReference type="EMBL" id="AJIL01000027">
    <property type="protein sequence ID" value="KNF01842.1"/>
    <property type="molecule type" value="Genomic_DNA"/>
</dbReference>
<feature type="compositionally biased region" description="Basic and acidic residues" evidence="1">
    <location>
        <begin position="1"/>
        <end position="13"/>
    </location>
</feature>
<dbReference type="Proteomes" id="UP000054564">
    <property type="component" value="Unassembled WGS sequence"/>
</dbReference>